<dbReference type="GO" id="GO:0005737">
    <property type="term" value="C:cytoplasm"/>
    <property type="evidence" value="ECO:0007669"/>
    <property type="project" value="UniProtKB-SubCell"/>
</dbReference>
<keyword evidence="5 6" id="KW-0539">Nucleus</keyword>
<reference evidence="8" key="1">
    <citation type="journal article" date="2020" name="J. Eukaryot. Microbiol.">
        <title>De novo Sequencing, Assembly and Annotation of the Transcriptome for the Free-Living Testate Amoeba Arcella intermedia.</title>
        <authorList>
            <person name="Ribeiro G.M."/>
            <person name="Porfirio-Sousa A.L."/>
            <person name="Maurer-Alcala X.X."/>
            <person name="Katz L.A."/>
            <person name="Lahr D.J.G."/>
        </authorList>
    </citation>
    <scope>NUCLEOTIDE SEQUENCE</scope>
</reference>
<evidence type="ECO:0000256" key="5">
    <source>
        <dbReference type="ARBA" id="ARBA00023242"/>
    </source>
</evidence>
<dbReference type="InterPro" id="IPR051742">
    <property type="entry name" value="Ribosome_Assembly_uL10"/>
</dbReference>
<evidence type="ECO:0000256" key="3">
    <source>
        <dbReference type="ARBA" id="ARBA00011117"/>
    </source>
</evidence>
<dbReference type="PANTHER" id="PTHR45841">
    <property type="entry name" value="MRNA TURNOVER PROTEIN 4 MRTO4"/>
    <property type="match status" value="1"/>
</dbReference>
<comment type="subunit">
    <text evidence="3 6">Associates with the pre-60S ribosomal particle.</text>
</comment>
<dbReference type="InterPro" id="IPR040637">
    <property type="entry name" value="Ribosomal_uL10-like_insert"/>
</dbReference>
<dbReference type="InterPro" id="IPR033867">
    <property type="entry name" value="Mrt4"/>
</dbReference>
<comment type="similarity">
    <text evidence="2 6">Belongs to the universal ribosomal protein uL10 family.</text>
</comment>
<dbReference type="Gene3D" id="3.90.105.20">
    <property type="match status" value="1"/>
</dbReference>
<dbReference type="InterPro" id="IPR001790">
    <property type="entry name" value="Ribosomal_uL10"/>
</dbReference>
<dbReference type="GO" id="GO:0000956">
    <property type="term" value="P:nuclear-transcribed mRNA catabolic process"/>
    <property type="evidence" value="ECO:0007669"/>
    <property type="project" value="TreeGrafter"/>
</dbReference>
<feature type="domain" description="Large ribosomal subunit protein uL10-like insertion" evidence="7">
    <location>
        <begin position="127"/>
        <end position="195"/>
    </location>
</feature>
<dbReference type="InterPro" id="IPR043141">
    <property type="entry name" value="Ribosomal_uL10-like_sf"/>
</dbReference>
<dbReference type="InterPro" id="IPR043164">
    <property type="entry name" value="Ribosomal_uL10-like_insert_sf"/>
</dbReference>
<evidence type="ECO:0000256" key="1">
    <source>
        <dbReference type="ARBA" id="ARBA00004046"/>
    </source>
</evidence>
<evidence type="ECO:0000313" key="8">
    <source>
        <dbReference type="EMBL" id="NDV36211.1"/>
    </source>
</evidence>
<dbReference type="Pfam" id="PF00466">
    <property type="entry name" value="Ribosomal_L10"/>
    <property type="match status" value="1"/>
</dbReference>
<dbReference type="CDD" id="cd05796">
    <property type="entry name" value="Ribosomal_P0_like"/>
    <property type="match status" value="1"/>
</dbReference>
<accession>A0A6B2LHD1</accession>
<dbReference type="SUPFAM" id="SSF160369">
    <property type="entry name" value="Ribosomal protein L10-like"/>
    <property type="match status" value="1"/>
</dbReference>
<evidence type="ECO:0000256" key="6">
    <source>
        <dbReference type="RuleBase" id="RU364039"/>
    </source>
</evidence>
<dbReference type="GO" id="GO:0003723">
    <property type="term" value="F:RNA binding"/>
    <property type="evidence" value="ECO:0007669"/>
    <property type="project" value="TreeGrafter"/>
</dbReference>
<name>A0A6B2LHD1_9EUKA</name>
<dbReference type="GO" id="GO:0005730">
    <property type="term" value="C:nucleolus"/>
    <property type="evidence" value="ECO:0007669"/>
    <property type="project" value="UniProtKB-SubCell"/>
</dbReference>
<evidence type="ECO:0000256" key="4">
    <source>
        <dbReference type="ARBA" id="ARBA00022490"/>
    </source>
</evidence>
<dbReference type="AlphaFoldDB" id="A0A6B2LHD1"/>
<comment type="subcellular location">
    <subcellularLocation>
        <location evidence="6">Cytoplasm</location>
    </subcellularLocation>
    <subcellularLocation>
        <location evidence="6">Nucleus</location>
        <location evidence="6">Nucleolus</location>
    </subcellularLocation>
</comment>
<sequence length="229" mass="25967">MPKSKRAKVVHLTKTDKKGTPAKEALQANVKEALKQYLYIYIFRPQNMRNQTIQGIRTKLKPTSKIFMGKLKVMQVALGKHEEQPLFPSLDQIITRLVGDVGLLFTNEKPEVIQKFFEEYHQFNYPKAGFVATKDMIIPEGPLPDIPPAMEPHIRALGMPTILQKGVINLQGTYKICKQGDVLTPEQAKLVKVFGEKMERSGAVLLCKWHDGVFEEFVKTKTDAMETAQ</sequence>
<dbReference type="FunFam" id="3.90.105.20:FF:000003">
    <property type="entry name" value="Ribosome assembly factor mrt4"/>
    <property type="match status" value="1"/>
</dbReference>
<dbReference type="GO" id="GO:0000027">
    <property type="term" value="P:ribosomal large subunit assembly"/>
    <property type="evidence" value="ECO:0007669"/>
    <property type="project" value="InterPro"/>
</dbReference>
<dbReference type="GO" id="GO:0006364">
    <property type="term" value="P:rRNA processing"/>
    <property type="evidence" value="ECO:0007669"/>
    <property type="project" value="TreeGrafter"/>
</dbReference>
<evidence type="ECO:0000259" key="7">
    <source>
        <dbReference type="Pfam" id="PF17777"/>
    </source>
</evidence>
<evidence type="ECO:0000256" key="2">
    <source>
        <dbReference type="ARBA" id="ARBA00008889"/>
    </source>
</evidence>
<dbReference type="PANTHER" id="PTHR45841:SF1">
    <property type="entry name" value="MRNA TURNOVER PROTEIN 4 HOMOLOG"/>
    <property type="match status" value="1"/>
</dbReference>
<keyword evidence="6" id="KW-0690">Ribosome biogenesis</keyword>
<dbReference type="GO" id="GO:0030687">
    <property type="term" value="C:preribosome, large subunit precursor"/>
    <property type="evidence" value="ECO:0007669"/>
    <property type="project" value="TreeGrafter"/>
</dbReference>
<organism evidence="8">
    <name type="scientific">Arcella intermedia</name>
    <dbReference type="NCBI Taxonomy" id="1963864"/>
    <lineage>
        <taxon>Eukaryota</taxon>
        <taxon>Amoebozoa</taxon>
        <taxon>Tubulinea</taxon>
        <taxon>Elardia</taxon>
        <taxon>Arcellinida</taxon>
        <taxon>Sphaerothecina</taxon>
        <taxon>Arcellidae</taxon>
        <taxon>Arcella</taxon>
    </lineage>
</organism>
<dbReference type="EMBL" id="GIBP01007242">
    <property type="protein sequence ID" value="NDV36211.1"/>
    <property type="molecule type" value="Transcribed_RNA"/>
</dbReference>
<proteinExistence type="inferred from homology"/>
<dbReference type="Pfam" id="PF17777">
    <property type="entry name" value="RL10P_insert"/>
    <property type="match status" value="1"/>
</dbReference>
<comment type="function">
    <text evidence="1 6">Component of the ribosome assembly machinery. Nuclear paralog of the ribosomal protein P0, it binds pre-60S subunits at an early stage of assembly in the nucleolus, and is replaced by P0 in cytoplasmic pre-60S subunits and mature 80S ribosomes.</text>
</comment>
<protein>
    <recommendedName>
        <fullName evidence="6">Ribosome assembly factor mrt4</fullName>
    </recommendedName>
</protein>
<dbReference type="Gene3D" id="3.30.70.1730">
    <property type="match status" value="1"/>
</dbReference>
<dbReference type="FunFam" id="3.30.70.1730:FF:000005">
    <property type="entry name" value="Ribosome assembly factor mrt4"/>
    <property type="match status" value="1"/>
</dbReference>
<keyword evidence="4 6" id="KW-0963">Cytoplasm</keyword>